<sequence>MRVTERNIDNNGQMLLISEVEVEGWWTTLESADAEVIALYRDHATSEQFHSEFKTDMDLERLPSGKFDSNDLVLNLGALTYNILKHIGLCGLLDEDAPVRHSAKRRRIKTVIQELMYVAARLIKRSRQLWLRFG</sequence>
<name>A0A1H6F804_9GAMM</name>
<organism evidence="2 3">
    <name type="scientific">Candidatus Venteria ishoeyi</name>
    <dbReference type="NCBI Taxonomy" id="1899563"/>
    <lineage>
        <taxon>Bacteria</taxon>
        <taxon>Pseudomonadati</taxon>
        <taxon>Pseudomonadota</taxon>
        <taxon>Gammaproteobacteria</taxon>
        <taxon>Thiotrichales</taxon>
        <taxon>Thiotrichaceae</taxon>
        <taxon>Venteria</taxon>
    </lineage>
</organism>
<dbReference type="AlphaFoldDB" id="A0A1H6F804"/>
<dbReference type="Pfam" id="PF13701">
    <property type="entry name" value="DDE_Tnp_1_4"/>
    <property type="match status" value="1"/>
</dbReference>
<feature type="domain" description="Transposase DDE" evidence="1">
    <location>
        <begin position="27"/>
        <end position="133"/>
    </location>
</feature>
<gene>
    <name evidence="2" type="ORF">MBHS_02105</name>
</gene>
<dbReference type="InterPro" id="IPR025668">
    <property type="entry name" value="Tnp_DDE_dom"/>
</dbReference>
<keyword evidence="3" id="KW-1185">Reference proteome</keyword>
<dbReference type="EMBL" id="FMSV02000446">
    <property type="protein sequence ID" value="SEH06250.1"/>
    <property type="molecule type" value="Genomic_DNA"/>
</dbReference>
<proteinExistence type="predicted"/>
<dbReference type="Proteomes" id="UP000236724">
    <property type="component" value="Unassembled WGS sequence"/>
</dbReference>
<evidence type="ECO:0000313" key="3">
    <source>
        <dbReference type="Proteomes" id="UP000236724"/>
    </source>
</evidence>
<reference evidence="2 3" key="1">
    <citation type="submission" date="2016-10" db="EMBL/GenBank/DDBJ databases">
        <authorList>
            <person name="de Groot N.N."/>
        </authorList>
    </citation>
    <scope>NUCLEOTIDE SEQUENCE [LARGE SCALE GENOMIC DNA]</scope>
    <source>
        <strain evidence="2">MBHS1</strain>
    </source>
</reference>
<evidence type="ECO:0000259" key="1">
    <source>
        <dbReference type="Pfam" id="PF13701"/>
    </source>
</evidence>
<evidence type="ECO:0000313" key="2">
    <source>
        <dbReference type="EMBL" id="SEH06250.1"/>
    </source>
</evidence>
<protein>
    <recommendedName>
        <fullName evidence="1">Transposase DDE domain-containing protein</fullName>
    </recommendedName>
</protein>
<accession>A0A1H6F804</accession>